<dbReference type="SUPFAM" id="SSF56601">
    <property type="entry name" value="beta-lactamase/transpeptidase-like"/>
    <property type="match status" value="1"/>
</dbReference>
<dbReference type="InterPro" id="IPR012338">
    <property type="entry name" value="Beta-lactam/transpept-like"/>
</dbReference>
<accession>A0A3B1AMQ1</accession>
<dbReference type="Gene3D" id="3.40.710.10">
    <property type="entry name" value="DD-peptidase/beta-lactamase superfamily"/>
    <property type="match status" value="1"/>
</dbReference>
<keyword evidence="2 4" id="KW-0808">Transferase</keyword>
<dbReference type="InterPro" id="IPR050396">
    <property type="entry name" value="Glycosyltr_51/Transpeptidase"/>
</dbReference>
<dbReference type="GO" id="GO:0008955">
    <property type="term" value="F:peptidoglycan glycosyltransferase activity"/>
    <property type="evidence" value="ECO:0007669"/>
    <property type="project" value="TreeGrafter"/>
</dbReference>
<dbReference type="GO" id="GO:0008658">
    <property type="term" value="F:penicillin binding"/>
    <property type="evidence" value="ECO:0007669"/>
    <property type="project" value="InterPro"/>
</dbReference>
<dbReference type="Pfam" id="PF00905">
    <property type="entry name" value="Transpeptidase"/>
    <property type="match status" value="1"/>
</dbReference>
<evidence type="ECO:0000259" key="3">
    <source>
        <dbReference type="Pfam" id="PF00905"/>
    </source>
</evidence>
<organism evidence="4">
    <name type="scientific">hydrothermal vent metagenome</name>
    <dbReference type="NCBI Taxonomy" id="652676"/>
    <lineage>
        <taxon>unclassified sequences</taxon>
        <taxon>metagenomes</taxon>
        <taxon>ecological metagenomes</taxon>
    </lineage>
</organism>
<dbReference type="InterPro" id="IPR001460">
    <property type="entry name" value="PCN-bd_Tpept"/>
</dbReference>
<reference evidence="4" key="1">
    <citation type="submission" date="2018-06" db="EMBL/GenBank/DDBJ databases">
        <authorList>
            <person name="Zhirakovskaya E."/>
        </authorList>
    </citation>
    <scope>NUCLEOTIDE SEQUENCE</scope>
</reference>
<dbReference type="EMBL" id="UOFW01000198">
    <property type="protein sequence ID" value="VAX07209.1"/>
    <property type="molecule type" value="Genomic_DNA"/>
</dbReference>
<protein>
    <submittedName>
        <fullName evidence="4">Multimodular transpeptidase-transglycosylase</fullName>
        <ecNumber evidence="4">2.4.1.129</ecNumber>
    </submittedName>
</protein>
<evidence type="ECO:0000256" key="2">
    <source>
        <dbReference type="ARBA" id="ARBA00022679"/>
    </source>
</evidence>
<dbReference type="AlphaFoldDB" id="A0A3B1AMQ1"/>
<proteinExistence type="predicted"/>
<evidence type="ECO:0000313" key="4">
    <source>
        <dbReference type="EMBL" id="VAX07209.1"/>
    </source>
</evidence>
<feature type="domain" description="Penicillin-binding protein transpeptidase" evidence="3">
    <location>
        <begin position="5"/>
        <end position="160"/>
    </location>
</feature>
<dbReference type="PANTHER" id="PTHR32282">
    <property type="entry name" value="BINDING PROTEIN TRANSPEPTIDASE, PUTATIVE-RELATED"/>
    <property type="match status" value="1"/>
</dbReference>
<keyword evidence="1 4" id="KW-0328">Glycosyltransferase</keyword>
<dbReference type="GO" id="GO:0009252">
    <property type="term" value="P:peptidoglycan biosynthetic process"/>
    <property type="evidence" value="ECO:0007669"/>
    <property type="project" value="TreeGrafter"/>
</dbReference>
<dbReference type="GO" id="GO:0030288">
    <property type="term" value="C:outer membrane-bounded periplasmic space"/>
    <property type="evidence" value="ECO:0007669"/>
    <property type="project" value="TreeGrafter"/>
</dbReference>
<gene>
    <name evidence="4" type="ORF">MNBD_ALPHA03-1233</name>
</gene>
<name>A0A3B1AMQ1_9ZZZZ</name>
<sequence length="227" mass="24986">MILKGWQPKNYSGEYLGQVTLREAFVRSLNTVAVKLAERINRENVIEMARRLGLTTPIVAEPSLSLGTSEVSLLELTAAYTVIASGGYAVEPYGIVEIQNSAGQILYRHMPGSRKKILSDDVVLTMDSLLRDVVVRGTAKQAQMPFVAAGKTGTTQNYKDALFMGYGLNMTSGVWVGNDDASPMKNVTGGGTPARIWRNFMYRVYLGRDDATLNTPNIRPRDKPKRP</sequence>
<dbReference type="EC" id="2.4.1.129" evidence="4"/>
<dbReference type="PANTHER" id="PTHR32282:SF33">
    <property type="entry name" value="PEPTIDOGLYCAN GLYCOSYLTRANSFERASE"/>
    <property type="match status" value="1"/>
</dbReference>
<evidence type="ECO:0000256" key="1">
    <source>
        <dbReference type="ARBA" id="ARBA00022676"/>
    </source>
</evidence>